<organism evidence="1 2">
    <name type="scientific">Lelliottia nimipressuralis</name>
    <dbReference type="NCBI Taxonomy" id="69220"/>
    <lineage>
        <taxon>Bacteria</taxon>
        <taxon>Pseudomonadati</taxon>
        <taxon>Pseudomonadota</taxon>
        <taxon>Gammaproteobacteria</taxon>
        <taxon>Enterobacterales</taxon>
        <taxon>Enterobacteriaceae</taxon>
        <taxon>Lelliottia</taxon>
    </lineage>
</organism>
<gene>
    <name evidence="1" type="ORF">ISP11_05185</name>
</gene>
<proteinExistence type="predicted"/>
<accession>A0ABD4K603</accession>
<protein>
    <submittedName>
        <fullName evidence="1">Uncharacterized protein</fullName>
    </submittedName>
</protein>
<dbReference type="AlphaFoldDB" id="A0ABD4K603"/>
<reference evidence="1 2" key="1">
    <citation type="submission" date="2020-11" db="EMBL/GenBank/DDBJ databases">
        <title>Identification of Lelliottia nimipressuralis from Wound Infection by Whole Genome-Based Bacterial Identification.</title>
        <authorList>
            <person name="Navarathna D.H."/>
            <person name="Choi H."/>
            <person name="Jinadatha C."/>
            <person name="Chatterjee P."/>
            <person name="Hwang M."/>
        </authorList>
    </citation>
    <scope>NUCLEOTIDE SEQUENCE [LARGE SCALE GENOMIC DNA]</scope>
    <source>
        <strain evidence="1 2">DN2020</strain>
    </source>
</reference>
<name>A0ABD4K603_9ENTR</name>
<sequence length="54" mass="6242">MAKWRNGFKGKYNPMQHLRRAMAAKERGELIRKGAYSHAAELALLKRHGLNDSY</sequence>
<dbReference type="RefSeq" id="WP_194512564.1">
    <property type="nucleotide sequence ID" value="NZ_JADIXP010000002.1"/>
</dbReference>
<evidence type="ECO:0000313" key="1">
    <source>
        <dbReference type="EMBL" id="MBF4177254.1"/>
    </source>
</evidence>
<comment type="caution">
    <text evidence="1">The sequence shown here is derived from an EMBL/GenBank/DDBJ whole genome shotgun (WGS) entry which is preliminary data.</text>
</comment>
<dbReference type="EMBL" id="JADIXP010000002">
    <property type="protein sequence ID" value="MBF4177254.1"/>
    <property type="molecule type" value="Genomic_DNA"/>
</dbReference>
<evidence type="ECO:0000313" key="2">
    <source>
        <dbReference type="Proteomes" id="UP000628560"/>
    </source>
</evidence>
<dbReference type="Proteomes" id="UP000628560">
    <property type="component" value="Unassembled WGS sequence"/>
</dbReference>